<name>A0A931GY88_9BACT</name>
<evidence type="ECO:0000259" key="7">
    <source>
        <dbReference type="Pfam" id="PF13906"/>
    </source>
</evidence>
<gene>
    <name evidence="8" type="ORF">I5907_01640</name>
</gene>
<evidence type="ECO:0000256" key="5">
    <source>
        <dbReference type="ARBA" id="ARBA00023136"/>
    </source>
</evidence>
<feature type="transmembrane region" description="Helical" evidence="6">
    <location>
        <begin position="111"/>
        <end position="135"/>
    </location>
</feature>
<proteinExistence type="predicted"/>
<accession>A0A931GY88</accession>
<dbReference type="Proteomes" id="UP000628448">
    <property type="component" value="Unassembled WGS sequence"/>
</dbReference>
<feature type="transmembrane region" description="Helical" evidence="6">
    <location>
        <begin position="200"/>
        <end position="219"/>
    </location>
</feature>
<keyword evidence="9" id="KW-1185">Reference proteome</keyword>
<keyword evidence="5 6" id="KW-0472">Membrane</keyword>
<feature type="transmembrane region" description="Helical" evidence="6">
    <location>
        <begin position="496"/>
        <end position="514"/>
    </location>
</feature>
<dbReference type="RefSeq" id="WP_196989006.1">
    <property type="nucleotide sequence ID" value="NZ_JADWYR010000001.1"/>
</dbReference>
<reference evidence="8" key="1">
    <citation type="submission" date="2020-11" db="EMBL/GenBank/DDBJ databases">
        <title>Bacterial whole genome sequence for Panacibacter sp. DH6.</title>
        <authorList>
            <person name="Le V."/>
            <person name="Ko S."/>
            <person name="Ahn C.-Y."/>
            <person name="Oh H.-M."/>
        </authorList>
    </citation>
    <scope>NUCLEOTIDE SEQUENCE</scope>
    <source>
        <strain evidence="8">DH6</strain>
    </source>
</reference>
<feature type="transmembrane region" description="Helical" evidence="6">
    <location>
        <begin position="262"/>
        <end position="280"/>
    </location>
</feature>
<feature type="transmembrane region" description="Helical" evidence="6">
    <location>
        <begin position="301"/>
        <end position="325"/>
    </location>
</feature>
<dbReference type="Gene3D" id="1.20.1740.10">
    <property type="entry name" value="Amino acid/polyamine transporter I"/>
    <property type="match status" value="1"/>
</dbReference>
<feature type="transmembrane region" description="Helical" evidence="6">
    <location>
        <begin position="425"/>
        <end position="445"/>
    </location>
</feature>
<feature type="transmembrane region" description="Helical" evidence="6">
    <location>
        <begin position="541"/>
        <end position="559"/>
    </location>
</feature>
<dbReference type="InterPro" id="IPR002293">
    <property type="entry name" value="AA/rel_permease1"/>
</dbReference>
<feature type="transmembrane region" description="Helical" evidence="6">
    <location>
        <begin position="345"/>
        <end position="368"/>
    </location>
</feature>
<keyword evidence="2" id="KW-0813">Transport</keyword>
<evidence type="ECO:0000313" key="8">
    <source>
        <dbReference type="EMBL" id="MBG9374922.1"/>
    </source>
</evidence>
<feature type="transmembrane region" description="Helical" evidence="6">
    <location>
        <begin position="69"/>
        <end position="90"/>
    </location>
</feature>
<evidence type="ECO:0000256" key="3">
    <source>
        <dbReference type="ARBA" id="ARBA00022692"/>
    </source>
</evidence>
<organism evidence="8 9">
    <name type="scientific">Panacibacter microcysteis</name>
    <dbReference type="NCBI Taxonomy" id="2793269"/>
    <lineage>
        <taxon>Bacteria</taxon>
        <taxon>Pseudomonadati</taxon>
        <taxon>Bacteroidota</taxon>
        <taxon>Chitinophagia</taxon>
        <taxon>Chitinophagales</taxon>
        <taxon>Chitinophagaceae</taxon>
        <taxon>Panacibacter</taxon>
    </lineage>
</organism>
<dbReference type="InterPro" id="IPR029485">
    <property type="entry name" value="CAT_C"/>
</dbReference>
<comment type="subcellular location">
    <subcellularLocation>
        <location evidence="1">Membrane</location>
        <topology evidence="1">Multi-pass membrane protein</topology>
    </subcellularLocation>
</comment>
<feature type="domain" description="Cationic amino acid transporter C-terminal" evidence="7">
    <location>
        <begin position="519"/>
        <end position="562"/>
    </location>
</feature>
<keyword evidence="3 6" id="KW-0812">Transmembrane</keyword>
<dbReference type="PANTHER" id="PTHR43243:SF4">
    <property type="entry name" value="CATIONIC AMINO ACID TRANSPORTER 4"/>
    <property type="match status" value="1"/>
</dbReference>
<evidence type="ECO:0000256" key="4">
    <source>
        <dbReference type="ARBA" id="ARBA00022989"/>
    </source>
</evidence>
<protein>
    <submittedName>
        <fullName evidence="8">Amino acid permease</fullName>
    </submittedName>
</protein>
<evidence type="ECO:0000256" key="6">
    <source>
        <dbReference type="SAM" id="Phobius"/>
    </source>
</evidence>
<dbReference type="AlphaFoldDB" id="A0A931GY88"/>
<feature type="transmembrane region" description="Helical" evidence="6">
    <location>
        <begin position="457"/>
        <end position="476"/>
    </location>
</feature>
<evidence type="ECO:0000313" key="9">
    <source>
        <dbReference type="Proteomes" id="UP000628448"/>
    </source>
</evidence>
<evidence type="ECO:0000256" key="2">
    <source>
        <dbReference type="ARBA" id="ARBA00022448"/>
    </source>
</evidence>
<feature type="transmembrane region" description="Helical" evidence="6">
    <location>
        <begin position="396"/>
        <end position="413"/>
    </location>
</feature>
<dbReference type="PIRSF" id="PIRSF006060">
    <property type="entry name" value="AA_transporter"/>
    <property type="match status" value="1"/>
</dbReference>
<feature type="transmembrane region" description="Helical" evidence="6">
    <location>
        <begin position="41"/>
        <end position="63"/>
    </location>
</feature>
<dbReference type="PANTHER" id="PTHR43243">
    <property type="entry name" value="INNER MEMBRANE TRANSPORTER YGJI-RELATED"/>
    <property type="match status" value="1"/>
</dbReference>
<feature type="transmembrane region" description="Helical" evidence="6">
    <location>
        <begin position="231"/>
        <end position="250"/>
    </location>
</feature>
<dbReference type="EMBL" id="JADWYR010000001">
    <property type="protein sequence ID" value="MBG9374922.1"/>
    <property type="molecule type" value="Genomic_DNA"/>
</dbReference>
<dbReference type="GO" id="GO:0015171">
    <property type="term" value="F:amino acid transmembrane transporter activity"/>
    <property type="evidence" value="ECO:0007669"/>
    <property type="project" value="TreeGrafter"/>
</dbReference>
<keyword evidence="4 6" id="KW-1133">Transmembrane helix</keyword>
<evidence type="ECO:0000256" key="1">
    <source>
        <dbReference type="ARBA" id="ARBA00004141"/>
    </source>
</evidence>
<dbReference type="Pfam" id="PF13520">
    <property type="entry name" value="AA_permease_2"/>
    <property type="match status" value="1"/>
</dbReference>
<dbReference type="GO" id="GO:0016020">
    <property type="term" value="C:membrane"/>
    <property type="evidence" value="ECO:0007669"/>
    <property type="project" value="UniProtKB-SubCell"/>
</dbReference>
<feature type="transmembrane region" description="Helical" evidence="6">
    <location>
        <begin position="519"/>
        <end position="535"/>
    </location>
</feature>
<sequence length="567" mass="62075">MSNSLFRKKSIEKIVKDAEAGLDDGHGHSGGLKKVLNVKDLTFMGIAAVVGAGIFSTIGKAAFDGGPGISLLFIITAVTCGFSALCYAEFASRVPIAGSAYTYAYVSFGEIIAWIIGWALILEYAIGNIVVAISWSGYFNNLLEGFGLHLPGWMITDPGSAKEAFTKAQETLNAGGALDKTMQFAYDTWNNAPVIAGKHIFLNIPAFIIVCLISALTYIGMKESKKMTNFLVIFKILVIIFVIIVGFFFVEPGNWNPFMPNDFGGVLKGVSAVFYAYIGFDAISTTAEECRNPQRDLPRGMIYSLVICTVLYILVAFVLTGMVNYSELNVSDPLAFVFERVGQNWIGYIVSVSAVVATTSVLLVFQLGQPRIWMSMSRDGLLPKAFGKVHPKYQTPWFSTIITGILVAVPSLFMRSSLMTDLTSIGTLFAFVLVSGGVLTLPRIANLTGNSTGKFKLPYINGKVIVPLLFVLFAFFSKDRIISSVQNLGSDNLQEILFVIFIVLAAVLSVLTFIRNYSLIPILGVLFCSYLLIEIPAVSWMYFLIWMAIGLSIYFLYGYRKSRLAKA</sequence>
<comment type="caution">
    <text evidence="8">The sequence shown here is derived from an EMBL/GenBank/DDBJ whole genome shotgun (WGS) entry which is preliminary data.</text>
</comment>
<dbReference type="Pfam" id="PF13906">
    <property type="entry name" value="AA_permease_C"/>
    <property type="match status" value="1"/>
</dbReference>